<dbReference type="GO" id="GO:0006310">
    <property type="term" value="P:DNA recombination"/>
    <property type="evidence" value="ECO:0007669"/>
    <property type="project" value="InterPro"/>
</dbReference>
<dbReference type="RefSeq" id="WP_070804516.1">
    <property type="nucleotide sequence ID" value="NZ_QAQO01000031.1"/>
</dbReference>
<protein>
    <submittedName>
        <fullName evidence="1">Phage recombination protein Bet</fullName>
    </submittedName>
</protein>
<dbReference type="NCBIfam" id="TIGR01913">
    <property type="entry name" value="bet_lambda"/>
    <property type="match status" value="1"/>
</dbReference>
<dbReference type="Proteomes" id="UP000244190">
    <property type="component" value="Unassembled WGS sequence"/>
</dbReference>
<evidence type="ECO:0000313" key="1">
    <source>
        <dbReference type="EMBL" id="PTU34175.1"/>
    </source>
</evidence>
<proteinExistence type="predicted"/>
<evidence type="ECO:0000313" key="2">
    <source>
        <dbReference type="Proteomes" id="UP000244190"/>
    </source>
</evidence>
<dbReference type="InterPro" id="IPR018330">
    <property type="entry name" value="RecT_fam"/>
</dbReference>
<dbReference type="GO" id="GO:0003677">
    <property type="term" value="F:DNA binding"/>
    <property type="evidence" value="ECO:0007669"/>
    <property type="project" value="InterPro"/>
</dbReference>
<accession>A0A7Z1SVG5</accession>
<dbReference type="InterPro" id="IPR010183">
    <property type="entry name" value="Phage_lambda_Bet"/>
</dbReference>
<comment type="caution">
    <text evidence="1">The sequence shown here is derived from an EMBL/GenBank/DDBJ whole genome shotgun (WGS) entry which is preliminary data.</text>
</comment>
<organism evidence="1 2">
    <name type="scientific">Salmonella enterica I</name>
    <dbReference type="NCBI Taxonomy" id="59201"/>
    <lineage>
        <taxon>Bacteria</taxon>
        <taxon>Pseudomonadati</taxon>
        <taxon>Pseudomonadota</taxon>
        <taxon>Gammaproteobacteria</taxon>
        <taxon>Enterobacterales</taxon>
        <taxon>Enterobacteriaceae</taxon>
        <taxon>Salmonella</taxon>
    </lineage>
</organism>
<gene>
    <name evidence="1" type="primary">bet</name>
    <name evidence="1" type="ORF">DBZ43_25435</name>
</gene>
<dbReference type="AlphaFoldDB" id="A0A7Z1SVG5"/>
<name>A0A7Z1SVG5_SALET</name>
<dbReference type="Pfam" id="PF03837">
    <property type="entry name" value="RecT"/>
    <property type="match status" value="1"/>
</dbReference>
<dbReference type="EMBL" id="QAQO01000031">
    <property type="protein sequence ID" value="PTU34175.1"/>
    <property type="molecule type" value="Genomic_DNA"/>
</dbReference>
<reference evidence="1 2" key="1">
    <citation type="submission" date="2018-04" db="EMBL/GenBank/DDBJ databases">
        <title>Whole genome sequencing of Salmonella enterica.</title>
        <authorList>
            <person name="Bell R."/>
        </authorList>
    </citation>
    <scope>NUCLEOTIDE SEQUENCE [LARGE SCALE GENOMIC DNA]</scope>
    <source>
        <strain evidence="1 2">CFSAN058507</strain>
    </source>
</reference>
<sequence length="309" mass="34546">MSTQNTITSEILQQHGIDEATWSALKSSIYPGARDESVLMAVDYCRARQLDPLMKPVHLVPMLVKDAKTGKSEWRDVVMPGVGLYRIQADRSENYAGSGEPVFGDAIEGEFNGVRVRYPEWCKYSVFKKMPDGSVVEFVAREYWLENYATAGKDTSAPNAMWKKRPYAQLAKCCEAQALRKAWPETGQQPTAEEMEGKALDITDVTEMSSVDTTVRPPTNKTSLNNLISTRTQAQTDTDTKELSALLAGFTEKISDSQNIDEMDLLFSGGVWPDGKRRPGAVNTFSGEMLEKARDVYEMRRNEITDSDK</sequence>